<keyword evidence="1" id="KW-0472">Membrane</keyword>
<evidence type="ECO:0000313" key="3">
    <source>
        <dbReference type="WBParaSite" id="PDA_v2.g17009.t1"/>
    </source>
</evidence>
<dbReference type="AlphaFoldDB" id="A0A914PFG7"/>
<dbReference type="WBParaSite" id="PDA_v2.g17009.t1">
    <property type="protein sequence ID" value="PDA_v2.g17009.t1"/>
    <property type="gene ID" value="PDA_v2.g17009"/>
</dbReference>
<feature type="transmembrane region" description="Helical" evidence="1">
    <location>
        <begin position="66"/>
        <end position="91"/>
    </location>
</feature>
<accession>A0A914PFG7</accession>
<keyword evidence="1" id="KW-1133">Transmembrane helix</keyword>
<protein>
    <submittedName>
        <fullName evidence="3">Uncharacterized protein</fullName>
    </submittedName>
</protein>
<organism evidence="2 3">
    <name type="scientific">Panagrolaimus davidi</name>
    <dbReference type="NCBI Taxonomy" id="227884"/>
    <lineage>
        <taxon>Eukaryota</taxon>
        <taxon>Metazoa</taxon>
        <taxon>Ecdysozoa</taxon>
        <taxon>Nematoda</taxon>
        <taxon>Chromadorea</taxon>
        <taxon>Rhabditida</taxon>
        <taxon>Tylenchina</taxon>
        <taxon>Panagrolaimomorpha</taxon>
        <taxon>Panagrolaimoidea</taxon>
        <taxon>Panagrolaimidae</taxon>
        <taxon>Panagrolaimus</taxon>
    </lineage>
</organism>
<dbReference type="Proteomes" id="UP000887578">
    <property type="component" value="Unplaced"/>
</dbReference>
<keyword evidence="1" id="KW-0812">Transmembrane</keyword>
<reference evidence="3" key="1">
    <citation type="submission" date="2022-11" db="UniProtKB">
        <authorList>
            <consortium name="WormBaseParasite"/>
        </authorList>
    </citation>
    <scope>IDENTIFICATION</scope>
</reference>
<sequence length="125" mass="14443">MNFKSIAPLTKFRHNGMRCSAPHHLRDVSFIHITGKLCNMEMQKYQSPPLTTTTTTKEENDTSLNYLIIGFAVIASFALGYASFPFCRYLLRLRKQKTLFFYKEENNDKIMEDFDDDGSTNISNV</sequence>
<evidence type="ECO:0000256" key="1">
    <source>
        <dbReference type="SAM" id="Phobius"/>
    </source>
</evidence>
<evidence type="ECO:0000313" key="2">
    <source>
        <dbReference type="Proteomes" id="UP000887578"/>
    </source>
</evidence>
<name>A0A914PFG7_9BILA</name>
<keyword evidence="2" id="KW-1185">Reference proteome</keyword>
<proteinExistence type="predicted"/>